<dbReference type="AlphaFoldDB" id="A0AAX1M5U4"/>
<organism evidence="1 2">
    <name type="scientific">Glaesserella parasuis</name>
    <name type="common">Haemophilus parasuis</name>
    <dbReference type="NCBI Taxonomy" id="738"/>
    <lineage>
        <taxon>Bacteria</taxon>
        <taxon>Pseudomonadati</taxon>
        <taxon>Pseudomonadota</taxon>
        <taxon>Gammaproteobacteria</taxon>
        <taxon>Pasteurellales</taxon>
        <taxon>Pasteurellaceae</taxon>
        <taxon>Glaesserella</taxon>
    </lineage>
</organism>
<protein>
    <submittedName>
        <fullName evidence="1">Regulatory protein GemA</fullName>
    </submittedName>
</protein>
<dbReference type="InterPro" id="IPR009363">
    <property type="entry name" value="Phage_Mu_Gp16"/>
</dbReference>
<reference evidence="1" key="1">
    <citation type="submission" date="2021-03" db="EMBL/GenBank/DDBJ databases">
        <title>Characterization of a novel Integrative Conjugative Element in Glaesserella parasuis.</title>
        <authorList>
            <person name="Hu G."/>
            <person name="Sun H."/>
        </authorList>
    </citation>
    <scope>NUCLEOTIDE SEQUENCE</scope>
    <source>
        <strain evidence="1">GHP1807</strain>
    </source>
</reference>
<proteinExistence type="predicted"/>
<accession>A0AAX1M5U4</accession>
<dbReference type="EMBL" id="CP071491">
    <property type="protein sequence ID" value="QSX17464.1"/>
    <property type="molecule type" value="Genomic_DNA"/>
</dbReference>
<dbReference type="Proteomes" id="UP000662736">
    <property type="component" value="Chromosome"/>
</dbReference>
<evidence type="ECO:0000313" key="1">
    <source>
        <dbReference type="EMBL" id="QSX17464.1"/>
    </source>
</evidence>
<name>A0AAX1M5U4_GLAPU</name>
<dbReference type="Pfam" id="PF06252">
    <property type="entry name" value="GemA"/>
    <property type="match status" value="1"/>
</dbReference>
<evidence type="ECO:0000313" key="2">
    <source>
        <dbReference type="Proteomes" id="UP000662736"/>
    </source>
</evidence>
<gene>
    <name evidence="1" type="ORF">J1G54_02635</name>
</gene>
<sequence length="134" mass="15546">MRNKLLQLVHIGKNQLGMDDETYRSLLSQQFYQNSAKNISYSELVKLVKILQEKGAKIRLPKAEKLSPIQRKLWAVWKQMAKENVVAEGSSRALDSFAQRYFPTVKHWKELSDTDTASLLETLKQWKKRVGNLV</sequence>
<dbReference type="RefSeq" id="WP_075630617.1">
    <property type="nucleotide sequence ID" value="NZ_CP049089.1"/>
</dbReference>